<dbReference type="GO" id="GO:0008531">
    <property type="term" value="F:riboflavin kinase activity"/>
    <property type="evidence" value="ECO:0007669"/>
    <property type="project" value="UniProtKB-EC"/>
</dbReference>
<dbReference type="EC" id="2.7.7.2" evidence="5"/>
<dbReference type="Pfam" id="PF05193">
    <property type="entry name" value="Peptidase_M16_C"/>
    <property type="match status" value="1"/>
</dbReference>
<dbReference type="InterPro" id="IPR011249">
    <property type="entry name" value="Metalloenz_LuxS/M16"/>
</dbReference>
<protein>
    <recommendedName>
        <fullName evidence="6">Bifunctional riboflavin kinase/FMN adenylyltransferase</fullName>
        <ecNumber evidence="4">2.7.1.26</ecNumber>
        <ecNumber evidence="5">2.7.7.2</ecNumber>
    </recommendedName>
</protein>
<dbReference type="KEGG" id="fsa:C5Q98_01020"/>
<keyword evidence="9" id="KW-0808">Transferase</keyword>
<evidence type="ECO:0000256" key="7">
    <source>
        <dbReference type="ARBA" id="ARBA00022630"/>
    </source>
</evidence>
<dbReference type="InterPro" id="IPR015864">
    <property type="entry name" value="FAD_synthase"/>
</dbReference>
<keyword evidence="20" id="KW-1185">Reference proteome</keyword>
<evidence type="ECO:0000256" key="11">
    <source>
        <dbReference type="ARBA" id="ARBA00022741"/>
    </source>
</evidence>
<dbReference type="InterPro" id="IPR007863">
    <property type="entry name" value="Peptidase_M16_C"/>
</dbReference>
<evidence type="ECO:0000256" key="12">
    <source>
        <dbReference type="ARBA" id="ARBA00022777"/>
    </source>
</evidence>
<dbReference type="InterPro" id="IPR023465">
    <property type="entry name" value="Riboflavin_kinase_dom_sf"/>
</dbReference>
<keyword evidence="12" id="KW-0418">Kinase</keyword>
<evidence type="ECO:0000256" key="9">
    <source>
        <dbReference type="ARBA" id="ARBA00022679"/>
    </source>
</evidence>
<dbReference type="InterPro" id="IPR015865">
    <property type="entry name" value="Riboflavin_kinase_bac/euk"/>
</dbReference>
<dbReference type="InterPro" id="IPR014729">
    <property type="entry name" value="Rossmann-like_a/b/a_fold"/>
</dbReference>
<dbReference type="InterPro" id="IPR023468">
    <property type="entry name" value="Riboflavin_kinase"/>
</dbReference>
<evidence type="ECO:0000259" key="18">
    <source>
        <dbReference type="SMART" id="SM00904"/>
    </source>
</evidence>
<dbReference type="OrthoDB" id="9803667at2"/>
<gene>
    <name evidence="19" type="primary">ribF</name>
    <name evidence="19" type="ORF">C5Q98_01020</name>
</gene>
<dbReference type="CDD" id="cd02064">
    <property type="entry name" value="FAD_synthetase_N"/>
    <property type="match status" value="1"/>
</dbReference>
<dbReference type="EMBL" id="CP027226">
    <property type="protein sequence ID" value="AVM41900.1"/>
    <property type="molecule type" value="Genomic_DNA"/>
</dbReference>
<evidence type="ECO:0000256" key="17">
    <source>
        <dbReference type="ARBA" id="ARBA00049494"/>
    </source>
</evidence>
<evidence type="ECO:0000256" key="5">
    <source>
        <dbReference type="ARBA" id="ARBA00012393"/>
    </source>
</evidence>
<dbReference type="UniPathway" id="UPA00277">
    <property type="reaction ID" value="UER00407"/>
</dbReference>
<comment type="catalytic activity">
    <reaction evidence="16">
        <text>riboflavin + ATP = FMN + ADP + H(+)</text>
        <dbReference type="Rhea" id="RHEA:14357"/>
        <dbReference type="ChEBI" id="CHEBI:15378"/>
        <dbReference type="ChEBI" id="CHEBI:30616"/>
        <dbReference type="ChEBI" id="CHEBI:57986"/>
        <dbReference type="ChEBI" id="CHEBI:58210"/>
        <dbReference type="ChEBI" id="CHEBI:456216"/>
        <dbReference type="EC" id="2.7.1.26"/>
    </reaction>
</comment>
<dbReference type="PANTHER" id="PTHR22749">
    <property type="entry name" value="RIBOFLAVIN KINASE/FMN ADENYLYLTRANSFERASE"/>
    <property type="match status" value="1"/>
</dbReference>
<evidence type="ECO:0000256" key="10">
    <source>
        <dbReference type="ARBA" id="ARBA00022695"/>
    </source>
</evidence>
<dbReference type="EC" id="2.7.1.26" evidence="4"/>
<name>A0A2S0KLI4_9FIRM</name>
<keyword evidence="11" id="KW-0547">Nucleotide-binding</keyword>
<comment type="catalytic activity">
    <reaction evidence="17">
        <text>FMN + ATP + H(+) = FAD + diphosphate</text>
        <dbReference type="Rhea" id="RHEA:17237"/>
        <dbReference type="ChEBI" id="CHEBI:15378"/>
        <dbReference type="ChEBI" id="CHEBI:30616"/>
        <dbReference type="ChEBI" id="CHEBI:33019"/>
        <dbReference type="ChEBI" id="CHEBI:57692"/>
        <dbReference type="ChEBI" id="CHEBI:58210"/>
        <dbReference type="EC" id="2.7.7.2"/>
    </reaction>
</comment>
<accession>A0A2S0KLI4</accession>
<dbReference type="SUPFAM" id="SSF82114">
    <property type="entry name" value="Riboflavin kinase-like"/>
    <property type="match status" value="1"/>
</dbReference>
<dbReference type="SUPFAM" id="SSF52374">
    <property type="entry name" value="Nucleotidylyl transferase"/>
    <property type="match status" value="1"/>
</dbReference>
<dbReference type="AlphaFoldDB" id="A0A2S0KLI4"/>
<evidence type="ECO:0000256" key="4">
    <source>
        <dbReference type="ARBA" id="ARBA00012105"/>
    </source>
</evidence>
<proteinExistence type="inferred from homology"/>
<dbReference type="GO" id="GO:0005524">
    <property type="term" value="F:ATP binding"/>
    <property type="evidence" value="ECO:0007669"/>
    <property type="project" value="UniProtKB-KW"/>
</dbReference>
<dbReference type="Gene3D" id="3.40.50.620">
    <property type="entry name" value="HUPs"/>
    <property type="match status" value="1"/>
</dbReference>
<evidence type="ECO:0000256" key="14">
    <source>
        <dbReference type="ARBA" id="ARBA00022840"/>
    </source>
</evidence>
<keyword evidence="10" id="KW-0548">Nucleotidyltransferase</keyword>
<keyword evidence="8" id="KW-0288">FMN</keyword>
<keyword evidence="15" id="KW-0511">Multifunctional enzyme</keyword>
<dbReference type="GO" id="GO:0009398">
    <property type="term" value="P:FMN biosynthetic process"/>
    <property type="evidence" value="ECO:0007669"/>
    <property type="project" value="UniProtKB-UniPathway"/>
</dbReference>
<dbReference type="Pfam" id="PF01687">
    <property type="entry name" value="Flavokinase"/>
    <property type="match status" value="1"/>
</dbReference>
<evidence type="ECO:0000256" key="8">
    <source>
        <dbReference type="ARBA" id="ARBA00022643"/>
    </source>
</evidence>
<comment type="similarity">
    <text evidence="3">Belongs to the RibF family.</text>
</comment>
<dbReference type="InterPro" id="IPR002606">
    <property type="entry name" value="Riboflavin_kinase_bac"/>
</dbReference>
<organism evidence="19 20">
    <name type="scientific">Fastidiosipila sanguinis</name>
    <dbReference type="NCBI Taxonomy" id="236753"/>
    <lineage>
        <taxon>Bacteria</taxon>
        <taxon>Bacillati</taxon>
        <taxon>Bacillota</taxon>
        <taxon>Clostridia</taxon>
        <taxon>Eubacteriales</taxon>
        <taxon>Oscillospiraceae</taxon>
        <taxon>Fastidiosipila</taxon>
    </lineage>
</organism>
<evidence type="ECO:0000256" key="6">
    <source>
        <dbReference type="ARBA" id="ARBA00018483"/>
    </source>
</evidence>
<evidence type="ECO:0000256" key="1">
    <source>
        <dbReference type="ARBA" id="ARBA00004726"/>
    </source>
</evidence>
<dbReference type="RefSeq" id="WP_106011886.1">
    <property type="nucleotide sequence ID" value="NZ_CP027226.1"/>
</dbReference>
<evidence type="ECO:0000313" key="20">
    <source>
        <dbReference type="Proteomes" id="UP000237947"/>
    </source>
</evidence>
<dbReference type="UniPathway" id="UPA00276">
    <property type="reaction ID" value="UER00406"/>
</dbReference>
<dbReference type="GO" id="GO:0003919">
    <property type="term" value="F:FMN adenylyltransferase activity"/>
    <property type="evidence" value="ECO:0007669"/>
    <property type="project" value="UniProtKB-EC"/>
</dbReference>
<dbReference type="SMART" id="SM00904">
    <property type="entry name" value="Flavokinase"/>
    <property type="match status" value="1"/>
</dbReference>
<dbReference type="Gene3D" id="2.40.30.30">
    <property type="entry name" value="Riboflavin kinase-like"/>
    <property type="match status" value="1"/>
</dbReference>
<dbReference type="Gene3D" id="3.30.830.10">
    <property type="entry name" value="Metalloenzyme, LuxS/M16 peptidase-like"/>
    <property type="match status" value="2"/>
</dbReference>
<dbReference type="PANTHER" id="PTHR22749:SF6">
    <property type="entry name" value="RIBOFLAVIN KINASE"/>
    <property type="match status" value="1"/>
</dbReference>
<evidence type="ECO:0000256" key="15">
    <source>
        <dbReference type="ARBA" id="ARBA00023268"/>
    </source>
</evidence>
<dbReference type="SUPFAM" id="SSF63411">
    <property type="entry name" value="LuxS/MPP-like metallohydrolase"/>
    <property type="match status" value="2"/>
</dbReference>
<dbReference type="NCBIfam" id="TIGR00083">
    <property type="entry name" value="ribF"/>
    <property type="match status" value="1"/>
</dbReference>
<dbReference type="GO" id="GO:0009231">
    <property type="term" value="P:riboflavin biosynthetic process"/>
    <property type="evidence" value="ECO:0007669"/>
    <property type="project" value="InterPro"/>
</dbReference>
<feature type="domain" description="Riboflavin kinase" evidence="18">
    <location>
        <begin position="215"/>
        <end position="341"/>
    </location>
</feature>
<dbReference type="Pfam" id="PF06574">
    <property type="entry name" value="FAD_syn"/>
    <property type="match status" value="1"/>
</dbReference>
<dbReference type="Proteomes" id="UP000237947">
    <property type="component" value="Chromosome"/>
</dbReference>
<dbReference type="GO" id="GO:0006747">
    <property type="term" value="P:FAD biosynthetic process"/>
    <property type="evidence" value="ECO:0007669"/>
    <property type="project" value="UniProtKB-UniPathway"/>
</dbReference>
<evidence type="ECO:0000256" key="2">
    <source>
        <dbReference type="ARBA" id="ARBA00005201"/>
    </source>
</evidence>
<evidence type="ECO:0000256" key="13">
    <source>
        <dbReference type="ARBA" id="ARBA00022827"/>
    </source>
</evidence>
<keyword evidence="14" id="KW-0067">ATP-binding</keyword>
<comment type="pathway">
    <text evidence="2">Cofactor biosynthesis; FMN biosynthesis; FMN from riboflavin (ATP route): step 1/1.</text>
</comment>
<evidence type="ECO:0000313" key="19">
    <source>
        <dbReference type="EMBL" id="AVM41900.1"/>
    </source>
</evidence>
<keyword evidence="7" id="KW-0285">Flavoprotein</keyword>
<evidence type="ECO:0000256" key="3">
    <source>
        <dbReference type="ARBA" id="ARBA00010214"/>
    </source>
</evidence>
<reference evidence="20" key="1">
    <citation type="submission" date="2018-02" db="EMBL/GenBank/DDBJ databases">
        <authorList>
            <person name="Holder M.E."/>
            <person name="Ajami N.J."/>
            <person name="Petrosino J.F."/>
        </authorList>
    </citation>
    <scope>NUCLEOTIDE SEQUENCE [LARGE SCALE GENOMIC DNA]</scope>
    <source>
        <strain evidence="20">CCUG 47711</strain>
    </source>
</reference>
<evidence type="ECO:0000256" key="16">
    <source>
        <dbReference type="ARBA" id="ARBA00047880"/>
    </source>
</evidence>
<sequence length="778" mass="89339">MKVLNLDLSKIREDDNHSRFQNPKAVALGYFDGVHRGHQEIIRAMVQIAREKRLEASVLSFDRYPKPINANAYLKVVVPGMTGEKELLTSPLPNVEREFKGLLQSDEQRDRTLEALGVDSVILQKFDKNYASLSPEEFCNDILKDILNCKILFVGEDYHFGKKRAGNVEFLQNWCDANNVELKVINPVLYDGEIISSENIRENIVDANMEKVSSLLGKPYTLPGIVIHGNALGRTIGMPTANIRIPEGMVMPKFGVYNSRTKVGDTYYNSLTSIGLRPTVNHTDPYPLVESYIIGENFDLYNQYVEIELLKFERPEERFPSFIAMSAQLDIDLKNALKYHNNNEEFRLFTDRNGIPIYISRSERFNTSYLYVEVYTPFEEDEFLTNQLLANVLTATTPDYPTRQEFRAFLDHQFASRIETDTEQVGDLQVVRFKLSAVNRGLEETEVFKNTSKLLLDLIVNPVWDEFYNFPLEVIEEEKQNMIYDYQKFYASDKNKALLFAKEDLYTENARAHSENISISEYIKKVQNINNEDFQQAWMRMFSKGHIRVITSGRFTDNEFAKSIVDKLSKLPRNRDALQILPGVSPGFSNFIAVASKELQIDSKLSHLAIVFGNLPGPYSISVLKAQVLSALIAGKTTSLFNQYIKDELKYIYKIESFYRSDSSLLFVYAQVEPGDEDKALELMNKVVNSVREDDYSDSAFVSALRFVENQYSAIIDDGESRVEFNSHNLITSNKYNAREAIEHIKSICREDLAKIAREMKLLLDYRLTPKHDLEDED</sequence>
<dbReference type="GO" id="GO:0046872">
    <property type="term" value="F:metal ion binding"/>
    <property type="evidence" value="ECO:0007669"/>
    <property type="project" value="InterPro"/>
</dbReference>
<comment type="pathway">
    <text evidence="1">Cofactor biosynthesis; FAD biosynthesis; FAD from FMN: step 1/1.</text>
</comment>
<keyword evidence="13" id="KW-0274">FAD</keyword>